<gene>
    <name evidence="3" type="ORF">GCM10022383_09880</name>
</gene>
<dbReference type="Gene3D" id="3.40.50.10540">
    <property type="entry name" value="Crotonobetainyl-coa:carnitine coa-transferase, domain 1"/>
    <property type="match status" value="1"/>
</dbReference>
<dbReference type="EMBL" id="BAABCP010000001">
    <property type="protein sequence ID" value="GAA3933347.1"/>
    <property type="molecule type" value="Genomic_DNA"/>
</dbReference>
<dbReference type="Gene3D" id="3.30.1540.10">
    <property type="entry name" value="formyl-coa transferase, domain 3"/>
    <property type="match status" value="1"/>
</dbReference>
<name>A0ABP7MZL1_9MICO</name>
<dbReference type="PANTHER" id="PTHR48207:SF4">
    <property type="entry name" value="BLL6097 PROTEIN"/>
    <property type="match status" value="1"/>
</dbReference>
<comment type="caution">
    <text evidence="3">The sequence shown here is derived from an EMBL/GenBank/DDBJ whole genome shotgun (WGS) entry which is preliminary data.</text>
</comment>
<accession>A0ABP7MZL1</accession>
<protein>
    <submittedName>
        <fullName evidence="3">CaiB/BaiF CoA-transferase family protein</fullName>
    </submittedName>
</protein>
<dbReference type="Proteomes" id="UP001501591">
    <property type="component" value="Unassembled WGS sequence"/>
</dbReference>
<proteinExistence type="predicted"/>
<dbReference type="InterPro" id="IPR044855">
    <property type="entry name" value="CoA-Trfase_III_dom3_sf"/>
</dbReference>
<evidence type="ECO:0000256" key="1">
    <source>
        <dbReference type="ARBA" id="ARBA00022679"/>
    </source>
</evidence>
<dbReference type="PANTHER" id="PTHR48207">
    <property type="entry name" value="SUCCINATE--HYDROXYMETHYLGLUTARATE COA-TRANSFERASE"/>
    <property type="match status" value="1"/>
</dbReference>
<dbReference type="InterPro" id="IPR003673">
    <property type="entry name" value="CoA-Trfase_fam_III"/>
</dbReference>
<dbReference type="RefSeq" id="WP_344818410.1">
    <property type="nucleotide sequence ID" value="NZ_BAABCP010000001.1"/>
</dbReference>
<evidence type="ECO:0000256" key="2">
    <source>
        <dbReference type="SAM" id="MobiDB-lite"/>
    </source>
</evidence>
<evidence type="ECO:0000313" key="3">
    <source>
        <dbReference type="EMBL" id="GAA3933347.1"/>
    </source>
</evidence>
<dbReference type="SUPFAM" id="SSF89796">
    <property type="entry name" value="CoA-transferase family III (CaiB/BaiF)"/>
    <property type="match status" value="1"/>
</dbReference>
<dbReference type="InterPro" id="IPR050483">
    <property type="entry name" value="CoA-transferase_III_domain"/>
</dbReference>
<keyword evidence="4" id="KW-1185">Reference proteome</keyword>
<sequence>MNGMLDGIKVVSFTHYLQGPSCSQMLGDLGADVVRVEPIGGSYERFWSGARTFLGEESVFFLLAGRNQRSAEINLRDPDGEEALWRMLKAADVVVENFRPGVLERRGFGYEAVKARNPGIVYCSLTGFGPTGPLSSRPGQDLLMQSFSGLASLSGRAGDPPVLVGSAIVDEHSAVLGAMGICAALVRRSRTGEGAKVDSNLLSAAMDLQLEPLNCHLNGGELWPRSASGISSRFHQAPYGVFETSDGWLTLSLADGRTLARAFDDPRLAEFSRDDQFDRREEVNEIIGAHMRTNTIAHWRERLDEIGVWNAPVNEYPELLEEPQLVANETVLSFEHPSAGTVRVVNHPVKYDGRTPPLRRVPPTVGQHTDEVLRELGYTDADIARMRESGSVGPDRAVVGFDREKSAPESSYSAKR</sequence>
<dbReference type="InterPro" id="IPR023606">
    <property type="entry name" value="CoA-Trfase_III_dom_1_sf"/>
</dbReference>
<organism evidence="3 4">
    <name type="scientific">Microbacterium soli</name>
    <dbReference type="NCBI Taxonomy" id="446075"/>
    <lineage>
        <taxon>Bacteria</taxon>
        <taxon>Bacillati</taxon>
        <taxon>Actinomycetota</taxon>
        <taxon>Actinomycetes</taxon>
        <taxon>Micrococcales</taxon>
        <taxon>Microbacteriaceae</taxon>
        <taxon>Microbacterium</taxon>
    </lineage>
</organism>
<keyword evidence="1" id="KW-0808">Transferase</keyword>
<reference evidence="4" key="1">
    <citation type="journal article" date="2019" name="Int. J. Syst. Evol. Microbiol.">
        <title>The Global Catalogue of Microorganisms (GCM) 10K type strain sequencing project: providing services to taxonomists for standard genome sequencing and annotation.</title>
        <authorList>
            <consortium name="The Broad Institute Genomics Platform"/>
            <consortium name="The Broad Institute Genome Sequencing Center for Infectious Disease"/>
            <person name="Wu L."/>
            <person name="Ma J."/>
        </authorList>
    </citation>
    <scope>NUCLEOTIDE SEQUENCE [LARGE SCALE GENOMIC DNA]</scope>
    <source>
        <strain evidence="4">JCM 17024</strain>
    </source>
</reference>
<feature type="region of interest" description="Disordered" evidence="2">
    <location>
        <begin position="388"/>
        <end position="416"/>
    </location>
</feature>
<evidence type="ECO:0000313" key="4">
    <source>
        <dbReference type="Proteomes" id="UP001501591"/>
    </source>
</evidence>
<dbReference type="Pfam" id="PF02515">
    <property type="entry name" value="CoA_transf_3"/>
    <property type="match status" value="1"/>
</dbReference>